<evidence type="ECO:0000313" key="13">
    <source>
        <dbReference type="Proteomes" id="UP000246132"/>
    </source>
</evidence>
<dbReference type="GO" id="GO:0003677">
    <property type="term" value="F:DNA binding"/>
    <property type="evidence" value="ECO:0007669"/>
    <property type="project" value="UniProtKB-UniRule"/>
</dbReference>
<dbReference type="InterPro" id="IPR013762">
    <property type="entry name" value="Integrase-like_cat_sf"/>
</dbReference>
<sequence>MIEAFLEMMSAERGAALNTLQSYRRDLEDADRFLRARGAGGLHAAQTADLSAYLHGLEAQGFAASSQARRLSALRQFFRFLFAENVRSDDPTGVISSPKKQRGLPRHLSMEAVSRLLETARREALEGKKSPAQARRTARTHAIVEFLYATGLRISELTRLPATILHREEPFFMVKGKGGKERLVPLSDSARHAGQAYRMLLEGDERARQCPFLFPDDSFSGPVARQVLARDLKATGARCGIAAESLSPHVLRHAFATHLLENGADLRVVQQLLGHADISTTQIYTHVMDERLHALVSAHHPLAASGNRQ</sequence>
<dbReference type="OrthoDB" id="9801717at2"/>
<name>A0A3A8AL13_9HYPH</name>
<evidence type="ECO:0000259" key="10">
    <source>
        <dbReference type="PROSITE" id="PS51898"/>
    </source>
</evidence>
<organism evidence="12 13">
    <name type="scientific">Oceaniradius stylonematis</name>
    <dbReference type="NCBI Taxonomy" id="2184161"/>
    <lineage>
        <taxon>Bacteria</taxon>
        <taxon>Pseudomonadati</taxon>
        <taxon>Pseudomonadota</taxon>
        <taxon>Alphaproteobacteria</taxon>
        <taxon>Hyphomicrobiales</taxon>
        <taxon>Ahrensiaceae</taxon>
        <taxon>Oceaniradius</taxon>
    </lineage>
</organism>
<dbReference type="Gene3D" id="1.10.443.10">
    <property type="entry name" value="Intergrase catalytic core"/>
    <property type="match status" value="1"/>
</dbReference>
<feature type="domain" description="Core-binding (CB)" evidence="11">
    <location>
        <begin position="1"/>
        <end position="82"/>
    </location>
</feature>
<feature type="active site" evidence="9">
    <location>
        <position position="177"/>
    </location>
</feature>
<feature type="active site" evidence="9">
    <location>
        <position position="153"/>
    </location>
</feature>
<dbReference type="PANTHER" id="PTHR30349:SF90">
    <property type="entry name" value="TYROSINE RECOMBINASE XERD"/>
    <property type="match status" value="1"/>
</dbReference>
<reference evidence="12 13" key="1">
    <citation type="journal article" date="2018" name="Int. J. Syst. Bacteriol.">
        <title>Oceaniradius stylonemae gen. nov., sp. nov., isolated from a red alga, Stylonema cornu-cervi.</title>
        <authorList>
            <person name="Jeong S."/>
        </authorList>
    </citation>
    <scope>NUCLEOTIDE SEQUENCE [LARGE SCALE GENOMIC DNA]</scope>
    <source>
        <strain evidence="12 13">StC1</strain>
    </source>
</reference>
<dbReference type="Pfam" id="PF00589">
    <property type="entry name" value="Phage_integrase"/>
    <property type="match status" value="1"/>
</dbReference>
<dbReference type="InterPro" id="IPR004107">
    <property type="entry name" value="Integrase_SAM-like_N"/>
</dbReference>
<dbReference type="NCBIfam" id="NF001399">
    <property type="entry name" value="PRK00283.1"/>
    <property type="match status" value="1"/>
</dbReference>
<keyword evidence="4 9" id="KW-0159">Chromosome partition</keyword>
<feature type="active site" description="O-(3'-phospho-DNA)-tyrosine intermediate" evidence="9">
    <location>
        <position position="284"/>
    </location>
</feature>
<proteinExistence type="inferred from homology"/>
<dbReference type="InterPro" id="IPR011010">
    <property type="entry name" value="DNA_brk_join_enz"/>
</dbReference>
<evidence type="ECO:0000256" key="9">
    <source>
        <dbReference type="HAMAP-Rule" id="MF_01808"/>
    </source>
</evidence>
<dbReference type="InterPro" id="IPR023009">
    <property type="entry name" value="Tyrosine_recombinase_XerC/XerD"/>
</dbReference>
<evidence type="ECO:0000256" key="3">
    <source>
        <dbReference type="ARBA" id="ARBA00022618"/>
    </source>
</evidence>
<evidence type="ECO:0000256" key="8">
    <source>
        <dbReference type="ARBA" id="ARBA00023306"/>
    </source>
</evidence>
<keyword evidence="2 9" id="KW-0963">Cytoplasm</keyword>
<feature type="active site" evidence="9">
    <location>
        <position position="275"/>
    </location>
</feature>
<keyword evidence="13" id="KW-1185">Reference proteome</keyword>
<feature type="active site" evidence="9">
    <location>
        <position position="252"/>
    </location>
</feature>
<comment type="subcellular location">
    <subcellularLocation>
        <location evidence="1 9">Cytoplasm</location>
    </subcellularLocation>
</comment>
<dbReference type="InterPro" id="IPR050090">
    <property type="entry name" value="Tyrosine_recombinase_XerCD"/>
</dbReference>
<dbReference type="GO" id="GO:0006313">
    <property type="term" value="P:DNA transposition"/>
    <property type="evidence" value="ECO:0007669"/>
    <property type="project" value="UniProtKB-UniRule"/>
</dbReference>
<evidence type="ECO:0000256" key="7">
    <source>
        <dbReference type="ARBA" id="ARBA00023172"/>
    </source>
</evidence>
<dbReference type="EMBL" id="QFWV02000004">
    <property type="protein sequence ID" value="RKF07354.1"/>
    <property type="molecule type" value="Genomic_DNA"/>
</dbReference>
<comment type="caution">
    <text evidence="12">The sequence shown here is derived from an EMBL/GenBank/DDBJ whole genome shotgun (WGS) entry which is preliminary data.</text>
</comment>
<dbReference type="GO" id="GO:0007059">
    <property type="term" value="P:chromosome segregation"/>
    <property type="evidence" value="ECO:0007669"/>
    <property type="project" value="UniProtKB-UniRule"/>
</dbReference>
<dbReference type="Gene3D" id="1.10.150.130">
    <property type="match status" value="1"/>
</dbReference>
<comment type="subunit">
    <text evidence="9">Forms a cyclic heterotetrameric complex composed of two molecules of XerC and two molecules of XerD.</text>
</comment>
<keyword evidence="3 9" id="KW-0132">Cell division</keyword>
<dbReference type="InterPro" id="IPR010998">
    <property type="entry name" value="Integrase_recombinase_N"/>
</dbReference>
<keyword evidence="6 9" id="KW-0238">DNA-binding</keyword>
<dbReference type="RefSeq" id="WP_109768952.1">
    <property type="nucleotide sequence ID" value="NZ_QFWV02000004.1"/>
</dbReference>
<comment type="similarity">
    <text evidence="9">Belongs to the 'phage' integrase family. XerC subfamily.</text>
</comment>
<gene>
    <name evidence="9" type="primary">xerC</name>
    <name evidence="12" type="ORF">DEM25_005935</name>
</gene>
<evidence type="ECO:0000259" key="11">
    <source>
        <dbReference type="PROSITE" id="PS51900"/>
    </source>
</evidence>
<dbReference type="PANTHER" id="PTHR30349">
    <property type="entry name" value="PHAGE INTEGRASE-RELATED"/>
    <property type="match status" value="1"/>
</dbReference>
<evidence type="ECO:0000256" key="4">
    <source>
        <dbReference type="ARBA" id="ARBA00022829"/>
    </source>
</evidence>
<keyword evidence="7 9" id="KW-0233">DNA recombination</keyword>
<dbReference type="Pfam" id="PF02899">
    <property type="entry name" value="Phage_int_SAM_1"/>
    <property type="match status" value="1"/>
</dbReference>
<dbReference type="InterPro" id="IPR002104">
    <property type="entry name" value="Integrase_catalytic"/>
</dbReference>
<dbReference type="PROSITE" id="PS51900">
    <property type="entry name" value="CB"/>
    <property type="match status" value="1"/>
</dbReference>
<dbReference type="HAMAP" id="MF_01808">
    <property type="entry name" value="Recomb_XerC_XerD"/>
    <property type="match status" value="1"/>
</dbReference>
<evidence type="ECO:0000256" key="6">
    <source>
        <dbReference type="ARBA" id="ARBA00023125"/>
    </source>
</evidence>
<dbReference type="SUPFAM" id="SSF56349">
    <property type="entry name" value="DNA breaking-rejoining enzymes"/>
    <property type="match status" value="1"/>
</dbReference>
<keyword evidence="8 9" id="KW-0131">Cell cycle</keyword>
<accession>A0A3A8AL13</accession>
<comment type="function">
    <text evidence="9">Site-specific tyrosine recombinase, which acts by catalyzing the cutting and rejoining of the recombining DNA molecules. The XerC-XerD complex is essential to convert dimers of the bacterial chromosome into monomers to permit their segregation at cell division. It also contributes to the segregational stability of plasmids.</text>
</comment>
<dbReference type="GO" id="GO:0005737">
    <property type="term" value="C:cytoplasm"/>
    <property type="evidence" value="ECO:0007669"/>
    <property type="project" value="UniProtKB-SubCell"/>
</dbReference>
<feature type="domain" description="Tyr recombinase" evidence="10">
    <location>
        <begin position="103"/>
        <end position="297"/>
    </location>
</feature>
<dbReference type="AlphaFoldDB" id="A0A3A8AL13"/>
<evidence type="ECO:0000313" key="12">
    <source>
        <dbReference type="EMBL" id="RKF07354.1"/>
    </source>
</evidence>
<evidence type="ECO:0000256" key="1">
    <source>
        <dbReference type="ARBA" id="ARBA00004496"/>
    </source>
</evidence>
<evidence type="ECO:0000256" key="2">
    <source>
        <dbReference type="ARBA" id="ARBA00022490"/>
    </source>
</evidence>
<feature type="active site" evidence="9">
    <location>
        <position position="249"/>
    </location>
</feature>
<dbReference type="Proteomes" id="UP000246132">
    <property type="component" value="Unassembled WGS sequence"/>
</dbReference>
<dbReference type="GO" id="GO:0051301">
    <property type="term" value="P:cell division"/>
    <property type="evidence" value="ECO:0007669"/>
    <property type="project" value="UniProtKB-KW"/>
</dbReference>
<protein>
    <recommendedName>
        <fullName evidence="9">Tyrosine recombinase XerC</fullName>
    </recommendedName>
</protein>
<dbReference type="GO" id="GO:0009037">
    <property type="term" value="F:tyrosine-based site-specific recombinase activity"/>
    <property type="evidence" value="ECO:0007669"/>
    <property type="project" value="UniProtKB-UniRule"/>
</dbReference>
<dbReference type="InterPro" id="IPR044068">
    <property type="entry name" value="CB"/>
</dbReference>
<evidence type="ECO:0000256" key="5">
    <source>
        <dbReference type="ARBA" id="ARBA00022908"/>
    </source>
</evidence>
<keyword evidence="5 9" id="KW-0229">DNA integration</keyword>
<dbReference type="PROSITE" id="PS51898">
    <property type="entry name" value="TYR_RECOMBINASE"/>
    <property type="match status" value="1"/>
</dbReference>